<dbReference type="AlphaFoldDB" id="A0A1X2II10"/>
<dbReference type="Proteomes" id="UP000193560">
    <property type="component" value="Unassembled WGS sequence"/>
</dbReference>
<dbReference type="SMART" id="SM00326">
    <property type="entry name" value="SH3"/>
    <property type="match status" value="1"/>
</dbReference>
<feature type="region of interest" description="Disordered" evidence="3">
    <location>
        <begin position="87"/>
        <end position="108"/>
    </location>
</feature>
<reference evidence="5 6" key="1">
    <citation type="submission" date="2016-07" db="EMBL/GenBank/DDBJ databases">
        <title>Pervasive Adenine N6-methylation of Active Genes in Fungi.</title>
        <authorList>
            <consortium name="DOE Joint Genome Institute"/>
            <person name="Mondo S.J."/>
            <person name="Dannebaum R.O."/>
            <person name="Kuo R.C."/>
            <person name="Labutti K."/>
            <person name="Haridas S."/>
            <person name="Kuo A."/>
            <person name="Salamov A."/>
            <person name="Ahrendt S.R."/>
            <person name="Lipzen A."/>
            <person name="Sullivan W."/>
            <person name="Andreopoulos W.B."/>
            <person name="Clum A."/>
            <person name="Lindquist E."/>
            <person name="Daum C."/>
            <person name="Ramamoorthy G.K."/>
            <person name="Gryganskyi A."/>
            <person name="Culley D."/>
            <person name="Magnuson J.K."/>
            <person name="James T.Y."/>
            <person name="O'Malley M.A."/>
            <person name="Stajich J.E."/>
            <person name="Spatafora J.W."/>
            <person name="Visel A."/>
            <person name="Grigoriev I.V."/>
        </authorList>
    </citation>
    <scope>NUCLEOTIDE SEQUENCE [LARGE SCALE GENOMIC DNA]</scope>
    <source>
        <strain evidence="5 6">NRRL 1336</strain>
    </source>
</reference>
<keyword evidence="6" id="KW-1185">Reference proteome</keyword>
<organism evidence="5 6">
    <name type="scientific">Absidia repens</name>
    <dbReference type="NCBI Taxonomy" id="90262"/>
    <lineage>
        <taxon>Eukaryota</taxon>
        <taxon>Fungi</taxon>
        <taxon>Fungi incertae sedis</taxon>
        <taxon>Mucoromycota</taxon>
        <taxon>Mucoromycotina</taxon>
        <taxon>Mucoromycetes</taxon>
        <taxon>Mucorales</taxon>
        <taxon>Cunninghamellaceae</taxon>
        <taxon>Absidia</taxon>
    </lineage>
</organism>
<feature type="region of interest" description="Disordered" evidence="3">
    <location>
        <begin position="1"/>
        <end position="31"/>
    </location>
</feature>
<dbReference type="SUPFAM" id="SSF50044">
    <property type="entry name" value="SH3-domain"/>
    <property type="match status" value="1"/>
</dbReference>
<feature type="domain" description="SH3" evidence="4">
    <location>
        <begin position="27"/>
        <end position="89"/>
    </location>
</feature>
<name>A0A1X2II10_9FUNG</name>
<dbReference type="InterPro" id="IPR001452">
    <property type="entry name" value="SH3_domain"/>
</dbReference>
<evidence type="ECO:0000256" key="1">
    <source>
        <dbReference type="ARBA" id="ARBA00022443"/>
    </source>
</evidence>
<dbReference type="EMBL" id="MCGE01000010">
    <property type="protein sequence ID" value="ORZ16923.1"/>
    <property type="molecule type" value="Genomic_DNA"/>
</dbReference>
<evidence type="ECO:0000313" key="5">
    <source>
        <dbReference type="EMBL" id="ORZ16923.1"/>
    </source>
</evidence>
<evidence type="ECO:0000259" key="4">
    <source>
        <dbReference type="PROSITE" id="PS50002"/>
    </source>
</evidence>
<dbReference type="InterPro" id="IPR036028">
    <property type="entry name" value="SH3-like_dom_sf"/>
</dbReference>
<accession>A0A1X2II10</accession>
<dbReference type="PROSITE" id="PS50002">
    <property type="entry name" value="SH3"/>
    <property type="match status" value="1"/>
</dbReference>
<gene>
    <name evidence="5" type="ORF">BCR42DRAFT_413513</name>
</gene>
<dbReference type="OrthoDB" id="5340910at2759"/>
<evidence type="ECO:0000256" key="3">
    <source>
        <dbReference type="SAM" id="MobiDB-lite"/>
    </source>
</evidence>
<evidence type="ECO:0000313" key="6">
    <source>
        <dbReference type="Proteomes" id="UP000193560"/>
    </source>
</evidence>
<comment type="caution">
    <text evidence="5">The sequence shown here is derived from an EMBL/GenBank/DDBJ whole genome shotgun (WGS) entry which is preliminary data.</text>
</comment>
<dbReference type="Pfam" id="PF14604">
    <property type="entry name" value="SH3_9"/>
    <property type="match status" value="1"/>
</dbReference>
<dbReference type="Gene3D" id="2.30.30.40">
    <property type="entry name" value="SH3 Domains"/>
    <property type="match status" value="1"/>
</dbReference>
<proteinExistence type="predicted"/>
<evidence type="ECO:0000256" key="2">
    <source>
        <dbReference type="PROSITE-ProRule" id="PRU00192"/>
    </source>
</evidence>
<protein>
    <recommendedName>
        <fullName evidence="4">SH3 domain-containing protein</fullName>
    </recommendedName>
</protein>
<keyword evidence="1 2" id="KW-0728">SH3 domain</keyword>
<feature type="compositionally biased region" description="Low complexity" evidence="3">
    <location>
        <begin position="11"/>
        <end position="21"/>
    </location>
</feature>
<sequence>MTPAIGHDGYQQQQQQQQQQQDSSPPESLGIFNVVSTYSPTLSDEVDIQLGDRIEILVEYDDGWCQGINLTQGNTKGVFPRHCVEQYPGGGEQQQQQQQQQHMKVDGPPQLELGEMKRVSSMYMAYT</sequence>